<dbReference type="PANTHER" id="PTHR43741:SF4">
    <property type="entry name" value="FMN-DEPENDENT NADH:QUINONE OXIDOREDUCTASE"/>
    <property type="match status" value="1"/>
</dbReference>
<organism evidence="2 3">
    <name type="scientific">Clostridium botulinum</name>
    <dbReference type="NCBI Taxonomy" id="1491"/>
    <lineage>
        <taxon>Bacteria</taxon>
        <taxon>Bacillati</taxon>
        <taxon>Bacillota</taxon>
        <taxon>Clostridia</taxon>
        <taxon>Eubacteriales</taxon>
        <taxon>Clostridiaceae</taxon>
        <taxon>Clostridium</taxon>
    </lineage>
</organism>
<dbReference type="GO" id="GO:0016491">
    <property type="term" value="F:oxidoreductase activity"/>
    <property type="evidence" value="ECO:0007669"/>
    <property type="project" value="InterPro"/>
</dbReference>
<dbReference type="AlphaFoldDB" id="A0A6B4G170"/>
<reference evidence="2 3" key="1">
    <citation type="submission" date="2019-04" db="EMBL/GenBank/DDBJ databases">
        <title>Genome sequencing of Clostridium botulinum Groups I-IV and Clostridium butyricum.</title>
        <authorList>
            <person name="Brunt J."/>
            <person name="Van Vliet A.H.M."/>
            <person name="Stringer S.C."/>
            <person name="Carter A.T."/>
            <person name="Peck M.W."/>
        </authorList>
    </citation>
    <scope>NUCLEOTIDE SEQUENCE [LARGE SCALE GENOMIC DNA]</scope>
    <source>
        <strain evidence="2 3">IFR 18/037</strain>
    </source>
</reference>
<comment type="caution">
    <text evidence="2">The sequence shown here is derived from an EMBL/GenBank/DDBJ whole genome shotgun (WGS) entry which is preliminary data.</text>
</comment>
<dbReference type="EMBL" id="SWOY01000007">
    <property type="protein sequence ID" value="NFG18202.1"/>
    <property type="molecule type" value="Genomic_DNA"/>
</dbReference>
<feature type="domain" description="NADPH-dependent FMN reductase-like" evidence="1">
    <location>
        <begin position="1"/>
        <end position="133"/>
    </location>
</feature>
<dbReference type="Pfam" id="PF03358">
    <property type="entry name" value="FMN_red"/>
    <property type="match status" value="1"/>
</dbReference>
<dbReference type="RefSeq" id="WP_061328641.1">
    <property type="nucleotide sequence ID" value="NZ_LFPS01000006.1"/>
</dbReference>
<evidence type="ECO:0000313" key="3">
    <source>
        <dbReference type="Proteomes" id="UP000478995"/>
    </source>
</evidence>
<name>A0A6B4G170_CLOBO</name>
<dbReference type="InterPro" id="IPR029039">
    <property type="entry name" value="Flavoprotein-like_sf"/>
</dbReference>
<dbReference type="SUPFAM" id="SSF52218">
    <property type="entry name" value="Flavoproteins"/>
    <property type="match status" value="1"/>
</dbReference>
<dbReference type="Proteomes" id="UP000478995">
    <property type="component" value="Unassembled WGS sequence"/>
</dbReference>
<dbReference type="Gene3D" id="3.40.50.360">
    <property type="match status" value="1"/>
</dbReference>
<accession>A0A6B4G170</accession>
<evidence type="ECO:0000313" key="2">
    <source>
        <dbReference type="EMBL" id="NFG18202.1"/>
    </source>
</evidence>
<dbReference type="InterPro" id="IPR005025">
    <property type="entry name" value="FMN_Rdtase-like_dom"/>
</dbReference>
<dbReference type="PANTHER" id="PTHR43741">
    <property type="entry name" value="FMN-DEPENDENT NADH-AZOREDUCTASE 1"/>
    <property type="match status" value="1"/>
</dbReference>
<proteinExistence type="predicted"/>
<sequence>MKYCILMGGPRKNGNTFKLLKPFIKELKLQQVQYDLIWLYDKHIEPCTACRNCQKDWTIFGCPYSDDVQEIFDKVYDSDVIILATPIYSWYCTPPMKSLLDRLVYGMNKYYGDEKGPSLWSGKKLAIITTCGYRPENGADLFEEGIKRYCKHSKLKYIGMLAERDFGYKSVFITDDKIEHSRSFARKLISNKV</sequence>
<dbReference type="InterPro" id="IPR050104">
    <property type="entry name" value="FMN-dep_NADH:Q_OxRdtase_AzoR1"/>
</dbReference>
<gene>
    <name evidence="2" type="ORF">FC794_15735</name>
</gene>
<protein>
    <submittedName>
        <fullName evidence="2">Flavodoxin family protein</fullName>
    </submittedName>
</protein>
<evidence type="ECO:0000259" key="1">
    <source>
        <dbReference type="Pfam" id="PF03358"/>
    </source>
</evidence>